<reference evidence="2" key="1">
    <citation type="submission" date="2017-03" db="EMBL/GenBank/DDBJ databases">
        <title>Phytopthora megakarya and P. palmivora, two closely related causual agents of cacao black pod achieved similar genome size and gene model numbers by different mechanisms.</title>
        <authorList>
            <person name="Ali S."/>
            <person name="Shao J."/>
            <person name="Larry D.J."/>
            <person name="Kronmiller B."/>
            <person name="Shen D."/>
            <person name="Strem M.D."/>
            <person name="Melnick R.L."/>
            <person name="Guiltinan M.J."/>
            <person name="Tyler B.M."/>
            <person name="Meinhardt L.W."/>
            <person name="Bailey B.A."/>
        </authorList>
    </citation>
    <scope>NUCLEOTIDE SEQUENCE [LARGE SCALE GENOMIC DNA]</scope>
    <source>
        <strain evidence="2">zdho120</strain>
    </source>
</reference>
<evidence type="ECO:0000313" key="2">
    <source>
        <dbReference type="Proteomes" id="UP000198211"/>
    </source>
</evidence>
<comment type="caution">
    <text evidence="1">The sequence shown here is derived from an EMBL/GenBank/DDBJ whole genome shotgun (WGS) entry which is preliminary data.</text>
</comment>
<protein>
    <submittedName>
        <fullName evidence="1">Uncharacterized protein</fullName>
    </submittedName>
</protein>
<dbReference type="AlphaFoldDB" id="A0A225WWP4"/>
<organism evidence="1 2">
    <name type="scientific">Phytophthora megakarya</name>
    <dbReference type="NCBI Taxonomy" id="4795"/>
    <lineage>
        <taxon>Eukaryota</taxon>
        <taxon>Sar</taxon>
        <taxon>Stramenopiles</taxon>
        <taxon>Oomycota</taxon>
        <taxon>Peronosporomycetes</taxon>
        <taxon>Peronosporales</taxon>
        <taxon>Peronosporaceae</taxon>
        <taxon>Phytophthora</taxon>
    </lineage>
</organism>
<gene>
    <name evidence="1" type="ORF">PHMEG_0003407</name>
</gene>
<name>A0A225WWP4_9STRA</name>
<dbReference type="Proteomes" id="UP000198211">
    <property type="component" value="Unassembled WGS sequence"/>
</dbReference>
<sequence>MYKVSDDNVAAIRLAQRRACKQRKCGCRGLMVNCGACLPAMKVRVEHHIDTEEATTIMLKRSRQAQTEDS</sequence>
<keyword evidence="2" id="KW-1185">Reference proteome</keyword>
<evidence type="ECO:0000313" key="1">
    <source>
        <dbReference type="EMBL" id="OWZ21952.1"/>
    </source>
</evidence>
<proteinExistence type="predicted"/>
<dbReference type="EMBL" id="NBNE01000174">
    <property type="protein sequence ID" value="OWZ21952.1"/>
    <property type="molecule type" value="Genomic_DNA"/>
</dbReference>
<accession>A0A225WWP4</accession>